<dbReference type="PANTHER" id="PTHR43047">
    <property type="entry name" value="TWO-COMPONENT HISTIDINE PROTEIN KINASE"/>
    <property type="match status" value="1"/>
</dbReference>
<dbReference type="FunFam" id="1.10.287.130:FF:000023">
    <property type="entry name" value="Sensor histidine kinase/response regulator, putative"/>
    <property type="match status" value="1"/>
</dbReference>
<keyword evidence="5" id="KW-0418">Kinase</keyword>
<dbReference type="FunFam" id="3.30.450.40:FF:000083">
    <property type="entry name" value="Sensor histidine kinase/response regulator, putative (AFU_orthologue AFUA_4G00660)"/>
    <property type="match status" value="1"/>
</dbReference>
<dbReference type="InterPro" id="IPR005467">
    <property type="entry name" value="His_kinase_dom"/>
</dbReference>
<feature type="compositionally biased region" description="Polar residues" evidence="7">
    <location>
        <begin position="245"/>
        <end position="263"/>
    </location>
</feature>
<organism evidence="10 11">
    <name type="scientific">Phialocephala subalpina</name>
    <dbReference type="NCBI Taxonomy" id="576137"/>
    <lineage>
        <taxon>Eukaryota</taxon>
        <taxon>Fungi</taxon>
        <taxon>Dikarya</taxon>
        <taxon>Ascomycota</taxon>
        <taxon>Pezizomycotina</taxon>
        <taxon>Leotiomycetes</taxon>
        <taxon>Helotiales</taxon>
        <taxon>Mollisiaceae</taxon>
        <taxon>Phialocephala</taxon>
        <taxon>Phialocephala fortinii species complex</taxon>
    </lineage>
</organism>
<feature type="region of interest" description="Disordered" evidence="7">
    <location>
        <begin position="335"/>
        <end position="382"/>
    </location>
</feature>
<dbReference type="GO" id="GO:0000155">
    <property type="term" value="F:phosphorelay sensor kinase activity"/>
    <property type="evidence" value="ECO:0007669"/>
    <property type="project" value="InterPro"/>
</dbReference>
<feature type="region of interest" description="Disordered" evidence="7">
    <location>
        <begin position="433"/>
        <end position="483"/>
    </location>
</feature>
<sequence>MPQRKKRGVPELPFETARERDLYQYYQPSLSPRFAPDHVPRSSYDTTLSAFAQLVTLRLKTRRALISLIDRANQHILAESTQTLSLQSDSVHNDQDELWFGCTTLPRSRGLCEKALEVLPSSKPRRLLPLIINDLTQDDKFKDRPFVTSRPSLRFYAAMPICTKSGFNIGSLCVLDDKPRDGLSDVEIRFLGDMVITIMTYLEMGRVKEEHRRSEKMVKGLGLFVEGGSTLREWWLEVGNDKASRQQGSKDGAEAQSNENSRPQPDLDLKSTSKDHISATKTTGSEVTGQFESLDNPSPLPQPQPAIDTPAKGQAEPAVELRPLLATRRDCDEISTASNFGNQKTLSFPTPASSTSATPPREQDASPIRSIGDGQRSANLNQSLRTSTADLQETMLSENLKDMFSRASKIIRECIEVDGTIFLDASIGTFGGHTDESHDRFGRSELAGGRSQESIISSSEEEHWRAPASDAETSGVSPAGSYVSQLPKKTLTDRVKEKEKTCGILGFSTEEKCSLEGDAASENYVPVAEAFLQRLLHKYPRGQVFNLGPVISSTSDTRHTDGDFAQAEPRSSEKILRPGKPRESAKQTEAKALLRMLPGAHSVVLFPLWDSHRERWFAGSFAWTTRSTRVLTRAEDLSYLAAFGNSIMAEVARLDTIAADRAKSDFISSISHELRSPLHGILASVEFLQDTAVDLFQNSMIDTIERCGRTLLDTIQHVLDFAKINNFTKPKRNARQDEGSPSKGPRSRKMGLSVDIDVSVITEDVIDAVYAGHEFQANSSLGVADEASGFPSEGLRRSGVNDRGTIPDQPPDQPALKKERLAIIMDIGWRSNWTFNTQSGALRRVLMNLFGNALKYTDAGWVKISLQSEDIKSTKSQSRQSIITITISDSGRGISQEFLHSQLFTPFSQENALNPGTGLGLSIVLQIVRSLGGTIDVQSELGVGTEVKVSLTLNQALTPPQPHALDAKYESSVMGVRERTSGLTLGLVGFDISSISGTRAGIFKVEPEVSLSLQPSLKTMAIHWFGMKVTASESWEASPPDIYIANEKPGLHSPAPVIILCSNASVYRAYARGTGQSVQSSDNGLVHFISKPCGPHKLARAFAFCLSNASHSPINRGPQLSPLGTPDVGPAPPQSLFRAPDSSVHPVESHLHDESFPISTGFPLGEPSRANESPALATCAKKATKRKPMLLLVEDNHINLKWQSFSKPLQRRITTNISMPVMNGMDSARAIRKLESERGQKPAMIVALTGLASASARQEAFSSGINFFLTKPVSFNEFRKFLDDWTPDMEPQTPEGSERRI</sequence>
<dbReference type="InterPro" id="IPR011006">
    <property type="entry name" value="CheY-like_superfamily"/>
</dbReference>
<name>A0A1L7XJ48_9HELO</name>
<dbReference type="InterPro" id="IPR001789">
    <property type="entry name" value="Sig_transdc_resp-reg_receiver"/>
</dbReference>
<dbReference type="InterPro" id="IPR036097">
    <property type="entry name" value="HisK_dim/P_sf"/>
</dbReference>
<dbReference type="Pfam" id="PF02518">
    <property type="entry name" value="HATPase_c"/>
    <property type="match status" value="1"/>
</dbReference>
<dbReference type="InterPro" id="IPR004358">
    <property type="entry name" value="Sig_transdc_His_kin-like_C"/>
</dbReference>
<feature type="compositionally biased region" description="Basic and acidic residues" evidence="7">
    <location>
        <begin position="433"/>
        <end position="443"/>
    </location>
</feature>
<proteinExistence type="predicted"/>
<dbReference type="SMART" id="SM00387">
    <property type="entry name" value="HATPase_c"/>
    <property type="match status" value="1"/>
</dbReference>
<dbReference type="Pfam" id="PF00512">
    <property type="entry name" value="HisKA"/>
    <property type="match status" value="1"/>
</dbReference>
<dbReference type="SMART" id="SM00065">
    <property type="entry name" value="GAF"/>
    <property type="match status" value="1"/>
</dbReference>
<evidence type="ECO:0000256" key="3">
    <source>
        <dbReference type="ARBA" id="ARBA00022553"/>
    </source>
</evidence>
<dbReference type="CDD" id="cd00082">
    <property type="entry name" value="HisKA"/>
    <property type="match status" value="1"/>
</dbReference>
<feature type="domain" description="Histidine kinase" evidence="8">
    <location>
        <begin position="669"/>
        <end position="955"/>
    </location>
</feature>
<gene>
    <name evidence="10" type="ORF">PAC_14938</name>
</gene>
<dbReference type="PROSITE" id="PS50109">
    <property type="entry name" value="HIS_KIN"/>
    <property type="match status" value="1"/>
</dbReference>
<dbReference type="GO" id="GO:0005886">
    <property type="term" value="C:plasma membrane"/>
    <property type="evidence" value="ECO:0007669"/>
    <property type="project" value="TreeGrafter"/>
</dbReference>
<dbReference type="Gene3D" id="3.30.450.40">
    <property type="match status" value="1"/>
</dbReference>
<feature type="compositionally biased region" description="Polar residues" evidence="7">
    <location>
        <begin position="335"/>
        <end position="344"/>
    </location>
</feature>
<evidence type="ECO:0000256" key="6">
    <source>
        <dbReference type="PROSITE-ProRule" id="PRU00169"/>
    </source>
</evidence>
<evidence type="ECO:0000313" key="10">
    <source>
        <dbReference type="EMBL" id="CZR65038.1"/>
    </source>
</evidence>
<comment type="caution">
    <text evidence="6">Lacks conserved residue(s) required for the propagation of feature annotation.</text>
</comment>
<dbReference type="SMART" id="SM00388">
    <property type="entry name" value="HisKA"/>
    <property type="match status" value="1"/>
</dbReference>
<evidence type="ECO:0000256" key="4">
    <source>
        <dbReference type="ARBA" id="ARBA00022679"/>
    </source>
</evidence>
<dbReference type="EMBL" id="FJOG01000029">
    <property type="protein sequence ID" value="CZR65038.1"/>
    <property type="molecule type" value="Genomic_DNA"/>
</dbReference>
<evidence type="ECO:0000256" key="7">
    <source>
        <dbReference type="SAM" id="MobiDB-lite"/>
    </source>
</evidence>
<dbReference type="CDD" id="cd17546">
    <property type="entry name" value="REC_hyHK_CKI1_RcsC-like"/>
    <property type="match status" value="1"/>
</dbReference>
<comment type="catalytic activity">
    <reaction evidence="1">
        <text>ATP + protein L-histidine = ADP + protein N-phospho-L-histidine.</text>
        <dbReference type="EC" id="2.7.13.3"/>
    </reaction>
</comment>
<dbReference type="PRINTS" id="PR00344">
    <property type="entry name" value="BCTRLSENSOR"/>
</dbReference>
<evidence type="ECO:0000313" key="11">
    <source>
        <dbReference type="Proteomes" id="UP000184330"/>
    </source>
</evidence>
<feature type="compositionally biased region" description="Low complexity" evidence="7">
    <location>
        <begin position="345"/>
        <end position="360"/>
    </location>
</feature>
<evidence type="ECO:0000256" key="1">
    <source>
        <dbReference type="ARBA" id="ARBA00000085"/>
    </source>
</evidence>
<keyword evidence="4" id="KW-0808">Transferase</keyword>
<dbReference type="InterPro" id="IPR003661">
    <property type="entry name" value="HisK_dim/P_dom"/>
</dbReference>
<feature type="compositionally biased region" description="Basic and acidic residues" evidence="7">
    <location>
        <begin position="265"/>
        <end position="278"/>
    </location>
</feature>
<dbReference type="GO" id="GO:0009927">
    <property type="term" value="F:histidine phosphotransfer kinase activity"/>
    <property type="evidence" value="ECO:0007669"/>
    <property type="project" value="TreeGrafter"/>
</dbReference>
<dbReference type="SUPFAM" id="SSF52172">
    <property type="entry name" value="CheY-like"/>
    <property type="match status" value="1"/>
</dbReference>
<dbReference type="InterPro" id="IPR003594">
    <property type="entry name" value="HATPase_dom"/>
</dbReference>
<evidence type="ECO:0000256" key="5">
    <source>
        <dbReference type="ARBA" id="ARBA00022777"/>
    </source>
</evidence>
<feature type="region of interest" description="Disordered" evidence="7">
    <location>
        <begin position="241"/>
        <end position="317"/>
    </location>
</feature>
<protein>
    <recommendedName>
        <fullName evidence="2">histidine kinase</fullName>
        <ecNumber evidence="2">2.7.13.3</ecNumber>
    </recommendedName>
</protein>
<dbReference type="SUPFAM" id="SSF55874">
    <property type="entry name" value="ATPase domain of HSP90 chaperone/DNA topoisomerase II/histidine kinase"/>
    <property type="match status" value="1"/>
</dbReference>
<dbReference type="SUPFAM" id="SSF47384">
    <property type="entry name" value="Homodimeric domain of signal transducing histidine kinase"/>
    <property type="match status" value="1"/>
</dbReference>
<feature type="domain" description="Response regulatory" evidence="9">
    <location>
        <begin position="1213"/>
        <end position="1286"/>
    </location>
</feature>
<dbReference type="PROSITE" id="PS50110">
    <property type="entry name" value="RESPONSE_REGULATORY"/>
    <property type="match status" value="1"/>
</dbReference>
<keyword evidence="11" id="KW-1185">Reference proteome</keyword>
<dbReference type="OrthoDB" id="303614at2759"/>
<dbReference type="Gene3D" id="1.10.287.130">
    <property type="match status" value="1"/>
</dbReference>
<keyword evidence="3" id="KW-0597">Phosphoprotein</keyword>
<dbReference type="Gene3D" id="3.30.565.10">
    <property type="entry name" value="Histidine kinase-like ATPase, C-terminal domain"/>
    <property type="match status" value="1"/>
</dbReference>
<feature type="compositionally biased region" description="Polar residues" evidence="7">
    <location>
        <begin position="279"/>
        <end position="296"/>
    </location>
</feature>
<accession>A0A1L7XJ48</accession>
<dbReference type="InterPro" id="IPR036890">
    <property type="entry name" value="HATPase_C_sf"/>
</dbReference>
<evidence type="ECO:0000259" key="9">
    <source>
        <dbReference type="PROSITE" id="PS50110"/>
    </source>
</evidence>
<dbReference type="InterPro" id="IPR003018">
    <property type="entry name" value="GAF"/>
</dbReference>
<evidence type="ECO:0000256" key="2">
    <source>
        <dbReference type="ARBA" id="ARBA00012438"/>
    </source>
</evidence>
<dbReference type="Proteomes" id="UP000184330">
    <property type="component" value="Unassembled WGS sequence"/>
</dbReference>
<evidence type="ECO:0000259" key="8">
    <source>
        <dbReference type="PROSITE" id="PS50109"/>
    </source>
</evidence>
<dbReference type="EC" id="2.7.13.3" evidence="2"/>
<dbReference type="STRING" id="576137.A0A1L7XJ48"/>
<feature type="region of interest" description="Disordered" evidence="7">
    <location>
        <begin position="730"/>
        <end position="749"/>
    </location>
</feature>
<dbReference type="Gene3D" id="3.40.50.2300">
    <property type="match status" value="1"/>
</dbReference>
<dbReference type="SUPFAM" id="SSF55781">
    <property type="entry name" value="GAF domain-like"/>
    <property type="match status" value="1"/>
</dbReference>
<reference evidence="10 11" key="1">
    <citation type="submission" date="2016-03" db="EMBL/GenBank/DDBJ databases">
        <authorList>
            <person name="Ploux O."/>
        </authorList>
    </citation>
    <scope>NUCLEOTIDE SEQUENCE [LARGE SCALE GENOMIC DNA]</scope>
    <source>
        <strain evidence="10 11">UAMH 11012</strain>
    </source>
</reference>
<feature type="region of interest" description="Disordered" evidence="7">
    <location>
        <begin position="786"/>
        <end position="814"/>
    </location>
</feature>
<dbReference type="InterPro" id="IPR029016">
    <property type="entry name" value="GAF-like_dom_sf"/>
</dbReference>
<feature type="compositionally biased region" description="Basic and acidic residues" evidence="7">
    <location>
        <begin position="570"/>
        <end position="584"/>
    </location>
</feature>
<dbReference type="PANTHER" id="PTHR43047:SF72">
    <property type="entry name" value="OSMOSENSING HISTIDINE PROTEIN KINASE SLN1"/>
    <property type="match status" value="1"/>
</dbReference>
<feature type="region of interest" description="Disordered" evidence="7">
    <location>
        <begin position="555"/>
        <end position="584"/>
    </location>
</feature>